<dbReference type="EMBL" id="OU900107">
    <property type="protein sequence ID" value="CAG9857613.1"/>
    <property type="molecule type" value="Genomic_DNA"/>
</dbReference>
<dbReference type="PROSITE" id="PS00062">
    <property type="entry name" value="ALDOKETO_REDUCTASE_2"/>
    <property type="match status" value="1"/>
</dbReference>
<dbReference type="GO" id="GO:0016491">
    <property type="term" value="F:oxidoreductase activity"/>
    <property type="evidence" value="ECO:0007669"/>
    <property type="project" value="InterPro"/>
</dbReference>
<reference evidence="5" key="1">
    <citation type="submission" date="2022-01" db="EMBL/GenBank/DDBJ databases">
        <authorList>
            <person name="King R."/>
        </authorList>
    </citation>
    <scope>NUCLEOTIDE SEQUENCE</scope>
</reference>
<dbReference type="Proteomes" id="UP001153712">
    <property type="component" value="Chromosome 14"/>
</dbReference>
<dbReference type="InterPro" id="IPR023210">
    <property type="entry name" value="NADP_OxRdtase_dom"/>
</dbReference>
<organism evidence="5 6">
    <name type="scientific">Phyllotreta striolata</name>
    <name type="common">Striped flea beetle</name>
    <name type="synonym">Crioceris striolata</name>
    <dbReference type="NCBI Taxonomy" id="444603"/>
    <lineage>
        <taxon>Eukaryota</taxon>
        <taxon>Metazoa</taxon>
        <taxon>Ecdysozoa</taxon>
        <taxon>Arthropoda</taxon>
        <taxon>Hexapoda</taxon>
        <taxon>Insecta</taxon>
        <taxon>Pterygota</taxon>
        <taxon>Neoptera</taxon>
        <taxon>Endopterygota</taxon>
        <taxon>Coleoptera</taxon>
        <taxon>Polyphaga</taxon>
        <taxon>Cucujiformia</taxon>
        <taxon>Chrysomeloidea</taxon>
        <taxon>Chrysomelidae</taxon>
        <taxon>Galerucinae</taxon>
        <taxon>Alticini</taxon>
        <taxon>Phyllotreta</taxon>
    </lineage>
</organism>
<dbReference type="AlphaFoldDB" id="A0A9N9XLW2"/>
<dbReference type="PRINTS" id="PR00069">
    <property type="entry name" value="ALDKETRDTASE"/>
</dbReference>
<name>A0A9N9XLW2_PHYSR</name>
<evidence type="ECO:0000313" key="6">
    <source>
        <dbReference type="Proteomes" id="UP001153712"/>
    </source>
</evidence>
<feature type="binding site" evidence="2">
    <location>
        <position position="114"/>
    </location>
    <ligand>
        <name>substrate</name>
    </ligand>
</feature>
<feature type="site" description="Lowers pKa of active site Tyr" evidence="3">
    <location>
        <position position="81"/>
    </location>
</feature>
<dbReference type="PANTHER" id="PTHR11732">
    <property type="entry name" value="ALDO/KETO REDUCTASE"/>
    <property type="match status" value="1"/>
</dbReference>
<feature type="domain" description="NADP-dependent oxidoreductase" evidence="4">
    <location>
        <begin position="19"/>
        <end position="291"/>
    </location>
</feature>
<sequence>MSCVPKVLKLNNGMTIPTIGLGTYKSAENEVREAVKCAIEVGYRHIDTAWFYGNEKEIGSALSESFRNGTVKRQDIFMVTKLWNNFHDRKNVVPKLRESLCSLGLDYVDLFLVHWPFAFKEDGCTLPTSSSDYSDVDYLETWEGMEECVREGLAKSIGLSNFNEGQIERVLGHCRIKPVVNQVEVNPNNNQSGLIKFCKDRDIVVTAFCPLERIGKSREPGYPTATVLDPKVIEMGKKYNKTAAQVVLRYLLSLGITIIPKSVTRSRIVENFEIFDFDLSDDDICYLKSLNKNIRVSAMVQYKDHKHYPF</sequence>
<evidence type="ECO:0000256" key="3">
    <source>
        <dbReference type="PIRSR" id="PIRSR000097-3"/>
    </source>
</evidence>
<dbReference type="Pfam" id="PF00248">
    <property type="entry name" value="Aldo_ket_red"/>
    <property type="match status" value="1"/>
</dbReference>
<evidence type="ECO:0000256" key="1">
    <source>
        <dbReference type="PIRSR" id="PIRSR000097-1"/>
    </source>
</evidence>
<dbReference type="PROSITE" id="PS00063">
    <property type="entry name" value="ALDOKETO_REDUCTASE_3"/>
    <property type="match status" value="1"/>
</dbReference>
<dbReference type="OrthoDB" id="416253at2759"/>
<dbReference type="InterPro" id="IPR018170">
    <property type="entry name" value="Aldo/ket_reductase_CS"/>
</dbReference>
<dbReference type="Gene3D" id="3.20.20.100">
    <property type="entry name" value="NADP-dependent oxidoreductase domain"/>
    <property type="match status" value="1"/>
</dbReference>
<dbReference type="InterPro" id="IPR044488">
    <property type="entry name" value="AKR2E"/>
</dbReference>
<dbReference type="FunFam" id="3.20.20.100:FF:000023">
    <property type="entry name" value="aldose reductase"/>
    <property type="match status" value="1"/>
</dbReference>
<dbReference type="SUPFAM" id="SSF51430">
    <property type="entry name" value="NAD(P)-linked oxidoreductase"/>
    <property type="match status" value="1"/>
</dbReference>
<dbReference type="CDD" id="cd19116">
    <property type="entry name" value="AKR_AKR2E1-5"/>
    <property type="match status" value="1"/>
</dbReference>
<evidence type="ECO:0000313" key="5">
    <source>
        <dbReference type="EMBL" id="CAG9857613.1"/>
    </source>
</evidence>
<dbReference type="PIRSF" id="PIRSF000097">
    <property type="entry name" value="AKR"/>
    <property type="match status" value="1"/>
</dbReference>
<feature type="active site" description="Proton donor" evidence="1">
    <location>
        <position position="52"/>
    </location>
</feature>
<proteinExistence type="predicted"/>
<protein>
    <recommendedName>
        <fullName evidence="4">NADP-dependent oxidoreductase domain-containing protein</fullName>
    </recommendedName>
</protein>
<keyword evidence="6" id="KW-1185">Reference proteome</keyword>
<dbReference type="InterPro" id="IPR020471">
    <property type="entry name" value="AKR"/>
</dbReference>
<dbReference type="PROSITE" id="PS00798">
    <property type="entry name" value="ALDOKETO_REDUCTASE_1"/>
    <property type="match status" value="1"/>
</dbReference>
<dbReference type="InterPro" id="IPR036812">
    <property type="entry name" value="NAD(P)_OxRdtase_dom_sf"/>
</dbReference>
<gene>
    <name evidence="5" type="ORF">PHYEVI_LOCUS4016</name>
</gene>
<evidence type="ECO:0000256" key="2">
    <source>
        <dbReference type="PIRSR" id="PIRSR000097-2"/>
    </source>
</evidence>
<evidence type="ECO:0000259" key="4">
    <source>
        <dbReference type="Pfam" id="PF00248"/>
    </source>
</evidence>
<accession>A0A9N9XLW2</accession>